<comment type="caution">
    <text evidence="1">The sequence shown here is derived from an EMBL/GenBank/DDBJ whole genome shotgun (WGS) entry which is preliminary data.</text>
</comment>
<dbReference type="EMBL" id="QRCT01000014">
    <property type="protein sequence ID" value="RDU24236.1"/>
    <property type="molecule type" value="Genomic_DNA"/>
</dbReference>
<sequence>MKIRNYVILTFAGVFLVGCQTNHTKDSSLNKTFVYDNNENQSNEVTEEMSLPDKKIDFWDGKYAYEILASSEICLTNVEGEDNKEGISKKIKSSTIPVKATYKNKEYMVSRIGEGAFISCKNLNDLIMPDSVKEIDKSAFAYCESLKGITFSNELQRIGNGAFVFTSVAELKFGDKLSFIEEAAFSFCKSLKKVDLPESVKVIEKGAFSSCLNLQEVTIRARKLNMEEKVFVKCNSLKTFYVPKESIEYYKKALNEYKAEVKAIEE</sequence>
<dbReference type="AlphaFoldDB" id="A0A371AXD7"/>
<name>A0A371AXD7_9FIRM</name>
<evidence type="ECO:0000313" key="2">
    <source>
        <dbReference type="Proteomes" id="UP000255036"/>
    </source>
</evidence>
<accession>A0A371AXD7</accession>
<dbReference type="RefSeq" id="WP_115481260.1">
    <property type="nucleotide sequence ID" value="NZ_QRCT01000014.1"/>
</dbReference>
<dbReference type="InterPro" id="IPR026906">
    <property type="entry name" value="LRR_5"/>
</dbReference>
<dbReference type="InterPro" id="IPR032675">
    <property type="entry name" value="LRR_dom_sf"/>
</dbReference>
<dbReference type="PANTHER" id="PTHR45661:SF3">
    <property type="entry name" value="IG-LIKE DOMAIN-CONTAINING PROTEIN"/>
    <property type="match status" value="1"/>
</dbReference>
<evidence type="ECO:0000313" key="1">
    <source>
        <dbReference type="EMBL" id="RDU24236.1"/>
    </source>
</evidence>
<dbReference type="PANTHER" id="PTHR45661">
    <property type="entry name" value="SURFACE ANTIGEN"/>
    <property type="match status" value="1"/>
</dbReference>
<dbReference type="Gene3D" id="3.80.10.10">
    <property type="entry name" value="Ribonuclease Inhibitor"/>
    <property type="match status" value="1"/>
</dbReference>
<organism evidence="1 2">
    <name type="scientific">Anaerosacchariphilus polymeriproducens</name>
    <dbReference type="NCBI Taxonomy" id="1812858"/>
    <lineage>
        <taxon>Bacteria</taxon>
        <taxon>Bacillati</taxon>
        <taxon>Bacillota</taxon>
        <taxon>Clostridia</taxon>
        <taxon>Lachnospirales</taxon>
        <taxon>Lachnospiraceae</taxon>
        <taxon>Anaerosacchariphilus</taxon>
    </lineage>
</organism>
<dbReference type="SUPFAM" id="SSF52058">
    <property type="entry name" value="L domain-like"/>
    <property type="match status" value="1"/>
</dbReference>
<dbReference type="Pfam" id="PF13306">
    <property type="entry name" value="LRR_5"/>
    <property type="match status" value="1"/>
</dbReference>
<proteinExistence type="predicted"/>
<keyword evidence="2" id="KW-1185">Reference proteome</keyword>
<gene>
    <name evidence="1" type="ORF">DWV06_05935</name>
</gene>
<dbReference type="OrthoDB" id="1751034at2"/>
<dbReference type="PROSITE" id="PS51257">
    <property type="entry name" value="PROKAR_LIPOPROTEIN"/>
    <property type="match status" value="1"/>
</dbReference>
<reference evidence="1 2" key="1">
    <citation type="submission" date="2018-07" db="EMBL/GenBank/DDBJ databases">
        <title>Anaerosacharophilus polymeroproducens gen. nov. sp. nov., an anaerobic bacterium isolated from salt field.</title>
        <authorList>
            <person name="Kim W."/>
            <person name="Yang S.-H."/>
            <person name="Oh J."/>
            <person name="Lee J.-H."/>
            <person name="Kwon K.K."/>
        </authorList>
    </citation>
    <scope>NUCLEOTIDE SEQUENCE [LARGE SCALE GENOMIC DNA]</scope>
    <source>
        <strain evidence="1 2">MCWD5</strain>
    </source>
</reference>
<protein>
    <submittedName>
        <fullName evidence="1">Leucine-rich repeat domain-containing protein</fullName>
    </submittedName>
</protein>
<dbReference type="InterPro" id="IPR053139">
    <property type="entry name" value="Surface_bspA-like"/>
</dbReference>
<dbReference type="Proteomes" id="UP000255036">
    <property type="component" value="Unassembled WGS sequence"/>
</dbReference>